<protein>
    <submittedName>
        <fullName evidence="7">Organic cation transporter protein-like</fullName>
    </submittedName>
</protein>
<organism evidence="7 8">
    <name type="scientific">Erpetoichthys calabaricus</name>
    <name type="common">Rope fish</name>
    <name type="synonym">Calamoichthys calabaricus</name>
    <dbReference type="NCBI Taxonomy" id="27687"/>
    <lineage>
        <taxon>Eukaryota</taxon>
        <taxon>Metazoa</taxon>
        <taxon>Chordata</taxon>
        <taxon>Craniata</taxon>
        <taxon>Vertebrata</taxon>
        <taxon>Euteleostomi</taxon>
        <taxon>Actinopterygii</taxon>
        <taxon>Polypteriformes</taxon>
        <taxon>Polypteridae</taxon>
        <taxon>Erpetoichthys</taxon>
    </lineage>
</organism>
<feature type="transmembrane region" description="Helical" evidence="5">
    <location>
        <begin position="252"/>
        <end position="271"/>
    </location>
</feature>
<feature type="transmembrane region" description="Helical" evidence="5">
    <location>
        <begin position="195"/>
        <end position="212"/>
    </location>
</feature>
<dbReference type="Ensembl" id="ENSECRT00000023578.1">
    <property type="protein sequence ID" value="ENSECRP00000023080.1"/>
    <property type="gene ID" value="ENSECRG00000015621.1"/>
</dbReference>
<feature type="transmembrane region" description="Helical" evidence="5">
    <location>
        <begin position="80"/>
        <end position="103"/>
    </location>
</feature>
<keyword evidence="8" id="KW-1185">Reference proteome</keyword>
<dbReference type="GO" id="GO:0016020">
    <property type="term" value="C:membrane"/>
    <property type="evidence" value="ECO:0007669"/>
    <property type="project" value="UniProtKB-SubCell"/>
</dbReference>
<reference evidence="7" key="1">
    <citation type="submission" date="2021-06" db="EMBL/GenBank/DDBJ databases">
        <authorList>
            <consortium name="Wellcome Sanger Institute Data Sharing"/>
        </authorList>
    </citation>
    <scope>NUCLEOTIDE SEQUENCE [LARGE SCALE GENOMIC DNA]</scope>
</reference>
<dbReference type="InterPro" id="IPR036259">
    <property type="entry name" value="MFS_trans_sf"/>
</dbReference>
<accession>A0A8C4SV18</accession>
<dbReference type="PANTHER" id="PTHR24064">
    <property type="entry name" value="SOLUTE CARRIER FAMILY 22 MEMBER"/>
    <property type="match status" value="1"/>
</dbReference>
<evidence type="ECO:0000256" key="3">
    <source>
        <dbReference type="ARBA" id="ARBA00022989"/>
    </source>
</evidence>
<reference evidence="7" key="2">
    <citation type="submission" date="2025-08" db="UniProtKB">
        <authorList>
            <consortium name="Ensembl"/>
        </authorList>
    </citation>
    <scope>IDENTIFICATION</scope>
</reference>
<feature type="transmembrane region" description="Helical" evidence="5">
    <location>
        <begin position="224"/>
        <end position="245"/>
    </location>
</feature>
<dbReference type="Gene3D" id="1.20.1250.20">
    <property type="entry name" value="MFS general substrate transporter like domains"/>
    <property type="match status" value="1"/>
</dbReference>
<keyword evidence="4 5" id="KW-0472">Membrane</keyword>
<sequence length="310" mass="34604">MAGAIIGSSGMGWLADIFGRQKILLCNLFLMILCSLLTAFSPAFWFFLIMRFLVGIFCNGVYSIAYILGMEFVGASKRHLIGLMIGICFIVGHITLTGMAYMVREWRKLQLFIAVPPLGCLVYCWFIPESPRWLILKNRTVEAEQIIRKVSHVNKVGLPKTIILITNSKNKSKTVVLKKHTLLDLLKTPNLRRNTLIVFLSWFSISCGYYGLALNTHNLSGEPYLNFLLTGLVEIPAAAFLFVIVDRLGRKRIIQGTGVLAGVACVAVAFIPDAFGWINVTLCLVGRFFISMGFGVMYLYSAEIFPTALR</sequence>
<evidence type="ECO:0000256" key="4">
    <source>
        <dbReference type="ARBA" id="ARBA00023136"/>
    </source>
</evidence>
<dbReference type="AlphaFoldDB" id="A0A8C4SV18"/>
<evidence type="ECO:0000256" key="5">
    <source>
        <dbReference type="SAM" id="Phobius"/>
    </source>
</evidence>
<feature type="domain" description="Major facilitator superfamily (MFS) profile" evidence="6">
    <location>
        <begin position="1"/>
        <end position="310"/>
    </location>
</feature>
<dbReference type="InterPro" id="IPR020846">
    <property type="entry name" value="MFS_dom"/>
</dbReference>
<dbReference type="SUPFAM" id="SSF103473">
    <property type="entry name" value="MFS general substrate transporter"/>
    <property type="match status" value="1"/>
</dbReference>
<evidence type="ECO:0000256" key="1">
    <source>
        <dbReference type="ARBA" id="ARBA00004141"/>
    </source>
</evidence>
<evidence type="ECO:0000259" key="6">
    <source>
        <dbReference type="PROSITE" id="PS50850"/>
    </source>
</evidence>
<feature type="transmembrane region" description="Helical" evidence="5">
    <location>
        <begin position="277"/>
        <end position="300"/>
    </location>
</feature>
<keyword evidence="3 5" id="KW-1133">Transmembrane helix</keyword>
<dbReference type="GeneTree" id="ENSGT00940000162538"/>
<proteinExistence type="predicted"/>
<dbReference type="PROSITE" id="PS50850">
    <property type="entry name" value="MFS"/>
    <property type="match status" value="1"/>
</dbReference>
<dbReference type="GO" id="GO:0022857">
    <property type="term" value="F:transmembrane transporter activity"/>
    <property type="evidence" value="ECO:0007669"/>
    <property type="project" value="InterPro"/>
</dbReference>
<dbReference type="InterPro" id="IPR005828">
    <property type="entry name" value="MFS_sugar_transport-like"/>
</dbReference>
<evidence type="ECO:0000256" key="2">
    <source>
        <dbReference type="ARBA" id="ARBA00022692"/>
    </source>
</evidence>
<reference evidence="7" key="3">
    <citation type="submission" date="2025-09" db="UniProtKB">
        <authorList>
            <consortium name="Ensembl"/>
        </authorList>
    </citation>
    <scope>IDENTIFICATION</scope>
</reference>
<evidence type="ECO:0000313" key="8">
    <source>
        <dbReference type="Proteomes" id="UP000694620"/>
    </source>
</evidence>
<keyword evidence="2 5" id="KW-0812">Transmembrane</keyword>
<feature type="transmembrane region" description="Helical" evidence="5">
    <location>
        <begin position="109"/>
        <end position="127"/>
    </location>
</feature>
<comment type="subcellular location">
    <subcellularLocation>
        <location evidence="1">Membrane</location>
        <topology evidence="1">Multi-pass membrane protein</topology>
    </subcellularLocation>
</comment>
<feature type="transmembrane region" description="Helical" evidence="5">
    <location>
        <begin position="46"/>
        <end position="68"/>
    </location>
</feature>
<dbReference type="Pfam" id="PF00083">
    <property type="entry name" value="Sugar_tr"/>
    <property type="match status" value="1"/>
</dbReference>
<dbReference type="PROSITE" id="PS00216">
    <property type="entry name" value="SUGAR_TRANSPORT_1"/>
    <property type="match status" value="1"/>
</dbReference>
<feature type="transmembrane region" description="Helical" evidence="5">
    <location>
        <begin position="23"/>
        <end position="40"/>
    </location>
</feature>
<evidence type="ECO:0000313" key="7">
    <source>
        <dbReference type="Ensembl" id="ENSECRP00000023080.1"/>
    </source>
</evidence>
<name>A0A8C4SV18_ERPCA</name>
<dbReference type="InterPro" id="IPR005829">
    <property type="entry name" value="Sugar_transporter_CS"/>
</dbReference>
<dbReference type="Proteomes" id="UP000694620">
    <property type="component" value="Chromosome 12"/>
</dbReference>